<sequence>MFNNGIVQPLWYNGPSPGQFYNFPGYANNGNMKQCHETNNSDSTRSTAMITTGSSVLGIKFDQGVLIAADTLVSYGSLSRFQNIDRIFKINDNIIMGGGGDFADIQSIMRSIDQKMIEDQCYADNIAMRPKALATWMTRVLYNRRSRMNPLFIDVVIGGIDENNEPYLANVDLRGRAFSDYVVSTGFARHLALPLVREKKPADRDFTLEEASELIRQCMEVLYYRDTKNSSQYTVGVCKVKDSTSNQCDVEGPFQVDEKWSFAKMVKGY</sequence>
<dbReference type="GeneID" id="115623479"/>
<dbReference type="CTD" id="40639"/>
<keyword evidence="1 6" id="KW-0963">Cytoplasm</keyword>
<evidence type="ECO:0000256" key="4">
    <source>
        <dbReference type="ARBA" id="ARBA00024953"/>
    </source>
</evidence>
<dbReference type="FunFam" id="3.60.20.10:FF:000070">
    <property type="entry name" value="Proteasome subunit beta"/>
    <property type="match status" value="1"/>
</dbReference>
<dbReference type="AlphaFoldDB" id="A0A6J2TFC9"/>
<reference evidence="8" key="1">
    <citation type="submission" date="2025-08" db="UniProtKB">
        <authorList>
            <consortium name="RefSeq"/>
        </authorList>
    </citation>
    <scope>IDENTIFICATION</scope>
    <source>
        <strain evidence="8">11010-0011.00</strain>
        <tissue evidence="8">Whole body</tissue>
    </source>
</reference>
<keyword evidence="2 6" id="KW-0647">Proteasome</keyword>
<gene>
    <name evidence="8" type="primary">LOC115623479</name>
</gene>
<evidence type="ECO:0000256" key="6">
    <source>
        <dbReference type="PIRNR" id="PIRNR001213"/>
    </source>
</evidence>
<evidence type="ECO:0000313" key="8">
    <source>
        <dbReference type="RefSeq" id="XP_030373707.1"/>
    </source>
</evidence>
<dbReference type="CDD" id="cd03760">
    <property type="entry name" value="proteasome_beta_type_4"/>
    <property type="match status" value="1"/>
</dbReference>
<evidence type="ECO:0000256" key="1">
    <source>
        <dbReference type="ARBA" id="ARBA00022490"/>
    </source>
</evidence>
<dbReference type="InterPro" id="IPR001353">
    <property type="entry name" value="Proteasome_sua/b"/>
</dbReference>
<dbReference type="GO" id="GO:0019774">
    <property type="term" value="C:proteasome core complex, beta-subunit complex"/>
    <property type="evidence" value="ECO:0007669"/>
    <property type="project" value="UniProtKB-UniRule"/>
</dbReference>
<organism evidence="7 8">
    <name type="scientific">Drosophila lebanonensis</name>
    <name type="common">Fruit fly</name>
    <name type="synonym">Scaptodrosophila lebanonensis</name>
    <dbReference type="NCBI Taxonomy" id="7225"/>
    <lineage>
        <taxon>Eukaryota</taxon>
        <taxon>Metazoa</taxon>
        <taxon>Ecdysozoa</taxon>
        <taxon>Arthropoda</taxon>
        <taxon>Hexapoda</taxon>
        <taxon>Insecta</taxon>
        <taxon>Pterygota</taxon>
        <taxon>Neoptera</taxon>
        <taxon>Endopterygota</taxon>
        <taxon>Diptera</taxon>
        <taxon>Brachycera</taxon>
        <taxon>Muscomorpha</taxon>
        <taxon>Ephydroidea</taxon>
        <taxon>Drosophilidae</taxon>
        <taxon>Scaptodrosophila</taxon>
    </lineage>
</organism>
<comment type="subcellular location">
    <subcellularLocation>
        <location evidence="6">Cytoplasm</location>
    </subcellularLocation>
    <subcellularLocation>
        <location evidence="6">Nucleus</location>
    </subcellularLocation>
</comment>
<protein>
    <recommendedName>
        <fullName evidence="6">Proteasome subunit beta</fullName>
    </recommendedName>
</protein>
<dbReference type="InterPro" id="IPR016050">
    <property type="entry name" value="Proteasome_bsu_CS"/>
</dbReference>
<dbReference type="GO" id="GO:0051603">
    <property type="term" value="P:proteolysis involved in protein catabolic process"/>
    <property type="evidence" value="ECO:0007669"/>
    <property type="project" value="InterPro"/>
</dbReference>
<proteinExistence type="inferred from homology"/>
<dbReference type="InterPro" id="IPR023333">
    <property type="entry name" value="Proteasome_suB-type"/>
</dbReference>
<dbReference type="RefSeq" id="XP_030373707.1">
    <property type="nucleotide sequence ID" value="XM_030517847.1"/>
</dbReference>
<dbReference type="InterPro" id="IPR029055">
    <property type="entry name" value="Ntn_hydrolases_N"/>
</dbReference>
<evidence type="ECO:0000256" key="2">
    <source>
        <dbReference type="ARBA" id="ARBA00022942"/>
    </source>
</evidence>
<keyword evidence="3 6" id="KW-0539">Nucleus</keyword>
<dbReference type="PANTHER" id="PTHR32194">
    <property type="entry name" value="METALLOPROTEASE TLDD"/>
    <property type="match status" value="1"/>
</dbReference>
<comment type="function">
    <text evidence="4">Non-catalytic component of the proteasome, a multicatalytic proteinase complex which is characterized by its ability to cleave peptides with Arg, Phe, Tyr, Leu, and Glu adjacent to the leaving group at neutral or slightly basic pH. The proteasome has an ATP-dependent proteolytic activity.</text>
</comment>
<dbReference type="Proteomes" id="UP000504634">
    <property type="component" value="Unplaced"/>
</dbReference>
<dbReference type="SUPFAM" id="SSF56235">
    <property type="entry name" value="N-terminal nucleophile aminohydrolases (Ntn hydrolases)"/>
    <property type="match status" value="1"/>
</dbReference>
<dbReference type="Pfam" id="PF00227">
    <property type="entry name" value="Proteasome"/>
    <property type="match status" value="1"/>
</dbReference>
<dbReference type="PROSITE" id="PS00854">
    <property type="entry name" value="PROTEASOME_BETA_1"/>
    <property type="match status" value="1"/>
</dbReference>
<dbReference type="GO" id="GO:0005634">
    <property type="term" value="C:nucleus"/>
    <property type="evidence" value="ECO:0007669"/>
    <property type="project" value="UniProtKB-SubCell"/>
</dbReference>
<keyword evidence="7" id="KW-1185">Reference proteome</keyword>
<evidence type="ECO:0000313" key="7">
    <source>
        <dbReference type="Proteomes" id="UP000504634"/>
    </source>
</evidence>
<evidence type="ECO:0000256" key="5">
    <source>
        <dbReference type="ARBA" id="ARBA00026071"/>
    </source>
</evidence>
<dbReference type="PIRSF" id="PIRSF001213">
    <property type="entry name" value="Psome_endopept_beta"/>
    <property type="match status" value="1"/>
</dbReference>
<comment type="similarity">
    <text evidence="6">Belongs to the peptidase T1B family.</text>
</comment>
<dbReference type="InterPro" id="IPR016295">
    <property type="entry name" value="Proteasome_beta4"/>
</dbReference>
<evidence type="ECO:0000256" key="3">
    <source>
        <dbReference type="ARBA" id="ARBA00023242"/>
    </source>
</evidence>
<accession>A0A6J2TFC9</accession>
<dbReference type="Gene3D" id="3.60.20.10">
    <property type="entry name" value="Glutamine Phosphoribosylpyrophosphate, subunit 1, domain 1"/>
    <property type="match status" value="1"/>
</dbReference>
<dbReference type="PANTHER" id="PTHR32194:SF6">
    <property type="entry name" value="PROTEASOME SUBUNIT BETA"/>
    <property type="match status" value="1"/>
</dbReference>
<comment type="subunit">
    <text evidence="5">The 26S proteasome consists of a 20S proteasome core and two 19S regulatory subunits. The 20S proteasome core is composed of 28 subunits that are arranged in four stacked rings, resulting in a barrel-shaped structure. The two end rings are each formed by seven alpha subunits, and the two central rings are each formed by seven beta subunits. The catalytic chamber with the active sites is on the inside of the barrel.</text>
</comment>
<dbReference type="PROSITE" id="PS51476">
    <property type="entry name" value="PROTEASOME_BETA_2"/>
    <property type="match status" value="1"/>
</dbReference>
<name>A0A6J2TFC9_DROLE</name>
<dbReference type="OrthoDB" id="7854943at2759"/>
<dbReference type="GO" id="GO:0005737">
    <property type="term" value="C:cytoplasm"/>
    <property type="evidence" value="ECO:0007669"/>
    <property type="project" value="UniProtKB-SubCell"/>
</dbReference>